<dbReference type="Proteomes" id="UP001456344">
    <property type="component" value="Chromosome"/>
</dbReference>
<sequence>MTKDLAELLGTQETVNLEFKQSGKDRDVLRKAICALANDLAQKGVGHLLIGVDKHGAPC</sequence>
<protein>
    <submittedName>
        <fullName evidence="1">RNA-binding domain-containing protein</fullName>
    </submittedName>
</protein>
<proteinExistence type="predicted"/>
<reference evidence="1" key="1">
    <citation type="submission" date="2023-10" db="EMBL/GenBank/DDBJ databases">
        <title>Whole genome sequencing of actinobacterial strain Amycolatopsis sp. (BCA-696) identifies the underlying plant growth-promoting genes.</title>
        <authorList>
            <person name="Gandham P."/>
            <person name="Vadla N."/>
            <person name="Saji A."/>
            <person name="Srinivas V."/>
            <person name="Ruperao P."/>
            <person name="Selvanayagam S."/>
            <person name="Saxena R.K."/>
            <person name="Rathore A."/>
            <person name="Gopalakrishnan S."/>
            <person name="Thakur V."/>
        </authorList>
    </citation>
    <scope>NUCLEOTIDE SEQUENCE</scope>
    <source>
        <strain evidence="1">BCA-696</strain>
    </source>
</reference>
<accession>A0ACD5BMP6</accession>
<organism evidence="1 2">
    <name type="scientific">Amycolatopsis coloradensis</name>
    <dbReference type="NCBI Taxonomy" id="76021"/>
    <lineage>
        <taxon>Bacteria</taxon>
        <taxon>Bacillati</taxon>
        <taxon>Actinomycetota</taxon>
        <taxon>Actinomycetes</taxon>
        <taxon>Pseudonocardiales</taxon>
        <taxon>Pseudonocardiaceae</taxon>
        <taxon>Amycolatopsis</taxon>
    </lineage>
</organism>
<gene>
    <name evidence="1" type="ORF">LCL61_33920</name>
</gene>
<evidence type="ECO:0000313" key="2">
    <source>
        <dbReference type="Proteomes" id="UP001456344"/>
    </source>
</evidence>
<evidence type="ECO:0000313" key="1">
    <source>
        <dbReference type="EMBL" id="WYW20560.1"/>
    </source>
</evidence>
<name>A0ACD5BMP6_9PSEU</name>
<keyword evidence="2" id="KW-1185">Reference proteome</keyword>
<dbReference type="EMBL" id="CP150484">
    <property type="protein sequence ID" value="WYW20560.1"/>
    <property type="molecule type" value="Genomic_DNA"/>
</dbReference>